<evidence type="ECO:0000313" key="1">
    <source>
        <dbReference type="EnsemblPlants" id="OB06G25780.1"/>
    </source>
</evidence>
<reference evidence="1" key="1">
    <citation type="journal article" date="2013" name="Nat. Commun.">
        <title>Whole-genome sequencing of Oryza brachyantha reveals mechanisms underlying Oryza genome evolution.</title>
        <authorList>
            <person name="Chen J."/>
            <person name="Huang Q."/>
            <person name="Gao D."/>
            <person name="Wang J."/>
            <person name="Lang Y."/>
            <person name="Liu T."/>
            <person name="Li B."/>
            <person name="Bai Z."/>
            <person name="Luis Goicoechea J."/>
            <person name="Liang C."/>
            <person name="Chen C."/>
            <person name="Zhang W."/>
            <person name="Sun S."/>
            <person name="Liao Y."/>
            <person name="Zhang X."/>
            <person name="Yang L."/>
            <person name="Song C."/>
            <person name="Wang M."/>
            <person name="Shi J."/>
            <person name="Liu G."/>
            <person name="Liu J."/>
            <person name="Zhou H."/>
            <person name="Zhou W."/>
            <person name="Yu Q."/>
            <person name="An N."/>
            <person name="Chen Y."/>
            <person name="Cai Q."/>
            <person name="Wang B."/>
            <person name="Liu B."/>
            <person name="Min J."/>
            <person name="Huang Y."/>
            <person name="Wu H."/>
            <person name="Li Z."/>
            <person name="Zhang Y."/>
            <person name="Yin Y."/>
            <person name="Song W."/>
            <person name="Jiang J."/>
            <person name="Jackson S.A."/>
            <person name="Wing R.A."/>
            <person name="Wang J."/>
            <person name="Chen M."/>
        </authorList>
    </citation>
    <scope>NUCLEOTIDE SEQUENCE [LARGE SCALE GENOMIC DNA]</scope>
    <source>
        <strain evidence="1">cv. IRGC 101232</strain>
    </source>
</reference>
<accession>J3MEY4</accession>
<protein>
    <submittedName>
        <fullName evidence="1">Uncharacterized protein</fullName>
    </submittedName>
</protein>
<reference evidence="1" key="2">
    <citation type="submission" date="2013-04" db="UniProtKB">
        <authorList>
            <consortium name="EnsemblPlants"/>
        </authorList>
    </citation>
    <scope>IDENTIFICATION</scope>
</reference>
<sequence length="66" mass="7494">MAMAIGQGTCTTLLLQIYWLVMMWREELQPGKRKGRHQLVKVVQPVQRMNESSNFPCVIMLGTTGS</sequence>
<keyword evidence="2" id="KW-1185">Reference proteome</keyword>
<dbReference type="Proteomes" id="UP000006038">
    <property type="component" value="Chromosome 6"/>
</dbReference>
<proteinExistence type="predicted"/>
<name>J3MEY4_ORYBR</name>
<organism evidence="1">
    <name type="scientific">Oryza brachyantha</name>
    <name type="common">malo sina</name>
    <dbReference type="NCBI Taxonomy" id="4533"/>
    <lineage>
        <taxon>Eukaryota</taxon>
        <taxon>Viridiplantae</taxon>
        <taxon>Streptophyta</taxon>
        <taxon>Embryophyta</taxon>
        <taxon>Tracheophyta</taxon>
        <taxon>Spermatophyta</taxon>
        <taxon>Magnoliopsida</taxon>
        <taxon>Liliopsida</taxon>
        <taxon>Poales</taxon>
        <taxon>Poaceae</taxon>
        <taxon>BOP clade</taxon>
        <taxon>Oryzoideae</taxon>
        <taxon>Oryzeae</taxon>
        <taxon>Oryzinae</taxon>
        <taxon>Oryza</taxon>
    </lineage>
</organism>
<dbReference type="EnsemblPlants" id="OB06G25780.1">
    <property type="protein sequence ID" value="OB06G25780.1"/>
    <property type="gene ID" value="OB06G25780"/>
</dbReference>
<evidence type="ECO:0000313" key="2">
    <source>
        <dbReference type="Proteomes" id="UP000006038"/>
    </source>
</evidence>
<dbReference type="Gramene" id="OB06G25780.1">
    <property type="protein sequence ID" value="OB06G25780.1"/>
    <property type="gene ID" value="OB06G25780"/>
</dbReference>
<dbReference type="HOGENOM" id="CLU_2835258_0_0_1"/>
<dbReference type="AlphaFoldDB" id="J3MEY4"/>